<dbReference type="Pfam" id="PF00378">
    <property type="entry name" value="ECH_1"/>
    <property type="match status" value="1"/>
</dbReference>
<evidence type="ECO:0000259" key="15">
    <source>
        <dbReference type="Pfam" id="PF02737"/>
    </source>
</evidence>
<dbReference type="Gene3D" id="1.10.1040.50">
    <property type="match status" value="1"/>
</dbReference>
<evidence type="ECO:0000256" key="5">
    <source>
        <dbReference type="ARBA" id="ARBA00022832"/>
    </source>
</evidence>
<protein>
    <recommendedName>
        <fullName evidence="4">enoyl-CoA hydratase</fullName>
        <ecNumber evidence="4">4.2.1.17</ecNumber>
    </recommendedName>
</protein>
<dbReference type="EC" id="4.2.1.17" evidence="4"/>
<evidence type="ECO:0000256" key="4">
    <source>
        <dbReference type="ARBA" id="ARBA00012076"/>
    </source>
</evidence>
<dbReference type="InterPro" id="IPR012799">
    <property type="entry name" value="FadB"/>
</dbReference>
<evidence type="ECO:0000256" key="9">
    <source>
        <dbReference type="ARBA" id="ARBA00023098"/>
    </source>
</evidence>
<dbReference type="Gene3D" id="3.40.50.720">
    <property type="entry name" value="NAD(P)-binding Rossmann-like Domain"/>
    <property type="match status" value="1"/>
</dbReference>
<evidence type="ECO:0000256" key="11">
    <source>
        <dbReference type="ARBA" id="ARBA00023239"/>
    </source>
</evidence>
<dbReference type="RefSeq" id="WP_207354912.1">
    <property type="nucleotide sequence ID" value="NZ_CP071503.1"/>
</dbReference>
<comment type="catalytic activity">
    <reaction evidence="13">
        <text>a (3S)-3-hydroxyacyl-CoA + NAD(+) = a 3-oxoacyl-CoA + NADH + H(+)</text>
        <dbReference type="Rhea" id="RHEA:22432"/>
        <dbReference type="ChEBI" id="CHEBI:15378"/>
        <dbReference type="ChEBI" id="CHEBI:57318"/>
        <dbReference type="ChEBI" id="CHEBI:57540"/>
        <dbReference type="ChEBI" id="CHEBI:57945"/>
        <dbReference type="ChEBI" id="CHEBI:90726"/>
        <dbReference type="EC" id="1.1.1.35"/>
    </reaction>
</comment>
<evidence type="ECO:0000256" key="1">
    <source>
        <dbReference type="ARBA" id="ARBA00005005"/>
    </source>
</evidence>
<dbReference type="SUPFAM" id="SSF48179">
    <property type="entry name" value="6-phosphogluconate dehydrogenase C-terminal domain-like"/>
    <property type="match status" value="2"/>
</dbReference>
<dbReference type="CDD" id="cd06558">
    <property type="entry name" value="crotonase-like"/>
    <property type="match status" value="1"/>
</dbReference>
<proteinExistence type="inferred from homology"/>
<dbReference type="Gene3D" id="3.90.226.10">
    <property type="entry name" value="2-enoyl-CoA Hydratase, Chain A, domain 1"/>
    <property type="match status" value="1"/>
</dbReference>
<dbReference type="PANTHER" id="PTHR43612">
    <property type="entry name" value="TRIFUNCTIONAL ENZYME SUBUNIT ALPHA"/>
    <property type="match status" value="1"/>
</dbReference>
<dbReference type="PANTHER" id="PTHR43612:SF3">
    <property type="entry name" value="TRIFUNCTIONAL ENZYME SUBUNIT ALPHA, MITOCHONDRIAL"/>
    <property type="match status" value="1"/>
</dbReference>
<comment type="similarity">
    <text evidence="2">In the central section; belongs to the 3-hydroxyacyl-CoA dehydrogenase family.</text>
</comment>
<keyword evidence="11" id="KW-0456">Lyase</keyword>
<evidence type="ECO:0000256" key="8">
    <source>
        <dbReference type="ARBA" id="ARBA00023027"/>
    </source>
</evidence>
<dbReference type="NCBIfam" id="TIGR02437">
    <property type="entry name" value="FadB"/>
    <property type="match status" value="1"/>
</dbReference>
<dbReference type="InterPro" id="IPR029045">
    <property type="entry name" value="ClpP/crotonase-like_dom_sf"/>
</dbReference>
<name>A0ABX7QRX2_9GAMM</name>
<evidence type="ECO:0000313" key="17">
    <source>
        <dbReference type="Proteomes" id="UP000662770"/>
    </source>
</evidence>
<dbReference type="InterPro" id="IPR006176">
    <property type="entry name" value="3-OHacyl-CoA_DH_NAD-bd"/>
</dbReference>
<dbReference type="InterPro" id="IPR006108">
    <property type="entry name" value="3HC_DH_C"/>
</dbReference>
<dbReference type="InterPro" id="IPR036291">
    <property type="entry name" value="NAD(P)-bd_dom_sf"/>
</dbReference>
<evidence type="ECO:0000259" key="14">
    <source>
        <dbReference type="Pfam" id="PF00725"/>
    </source>
</evidence>
<accession>A0ABX7QRX2</accession>
<evidence type="ECO:0000256" key="10">
    <source>
        <dbReference type="ARBA" id="ARBA00023235"/>
    </source>
</evidence>
<reference evidence="16 17" key="1">
    <citation type="submission" date="2021-03" db="EMBL/GenBank/DDBJ databases">
        <title>Novel species identification of genus Shewanella.</title>
        <authorList>
            <person name="Liu G."/>
            <person name="Zhang Q."/>
        </authorList>
    </citation>
    <scope>NUCLEOTIDE SEQUENCE [LARGE SCALE GENOMIC DNA]</scope>
    <source>
        <strain evidence="16 17">FJAT-51800</strain>
    </source>
</reference>
<dbReference type="InterPro" id="IPR006180">
    <property type="entry name" value="3-OHacyl-CoA_DH_CS"/>
</dbReference>
<evidence type="ECO:0000256" key="7">
    <source>
        <dbReference type="ARBA" id="ARBA00023002"/>
    </source>
</evidence>
<dbReference type="NCBIfam" id="NF008727">
    <property type="entry name" value="PRK11730.1"/>
    <property type="match status" value="1"/>
</dbReference>
<feature type="domain" description="3-hydroxyacyl-CoA dehydrogenase C-terminal" evidence="14">
    <location>
        <begin position="497"/>
        <end position="593"/>
    </location>
</feature>
<evidence type="ECO:0000256" key="2">
    <source>
        <dbReference type="ARBA" id="ARBA00007005"/>
    </source>
</evidence>
<comment type="pathway">
    <text evidence="1">Lipid metabolism; fatty acid beta-oxidation.</text>
</comment>
<dbReference type="Proteomes" id="UP000662770">
    <property type="component" value="Chromosome"/>
</dbReference>
<evidence type="ECO:0000256" key="12">
    <source>
        <dbReference type="ARBA" id="ARBA00023268"/>
    </source>
</evidence>
<keyword evidence="9" id="KW-0443">Lipid metabolism</keyword>
<dbReference type="EMBL" id="CP071503">
    <property type="protein sequence ID" value="QSX33701.1"/>
    <property type="molecule type" value="Genomic_DNA"/>
</dbReference>
<keyword evidence="12" id="KW-0511">Multifunctional enzyme</keyword>
<evidence type="ECO:0000256" key="13">
    <source>
        <dbReference type="ARBA" id="ARBA00049556"/>
    </source>
</evidence>
<dbReference type="Pfam" id="PF02737">
    <property type="entry name" value="3HCDH_N"/>
    <property type="match status" value="1"/>
</dbReference>
<comment type="similarity">
    <text evidence="3">In the N-terminal section; belongs to the enoyl-CoA hydratase/isomerase family.</text>
</comment>
<dbReference type="SUPFAM" id="SSF51735">
    <property type="entry name" value="NAD(P)-binding Rossmann-fold domains"/>
    <property type="match status" value="1"/>
</dbReference>
<sequence>MLYQSSTVKVTQQNGIAHLLFDREDSAINKFDRQTLNDFNQALDSIVNADPQLQGLVLSSAKDSFIVGADITEFLTLFAEEDAQLYQWLLSANAIFNKLEDLPFPTVAAVNSFALGGGCETVLATDFRVASDDLRIGLPETKLGIIPGFGGTVRLPRLIGVDNALELITSAKECRSTEALSLGLVDAVVNKEQLVESANALLALAINEEIDWQARRQQKQQPLSLSKLEQMMSFNVAKGLVYAKAGKHYPAPMAALTAIEKSAADTREHALVNEHHAFMSLAKTATAKSLIQLFLNDQYVKSLAKRNVSLARPTGNAAVIGAGIMGGGIAYQSAVKHVPVVMKDINANAIQLGLNEASKLLQKQIERGRLTPEKMAQVLNSIQPTLNYDAIEMSDIVVEAVVENPKVKALVLADVEKHVSDNAVITSNTSTISINQLSLALKHPERFCGMHFFNPVHRMPLVEVIKSSVTSDETVATVVGYATQMGKTAIVVNDCPGFFVNRVLFPYFAGFCQLVADGADYTVIDKVMEKVFGWPMGPAYLLDVVGIDTAHHAQQVMAEGFPERMAVTYQDAIHKLFTASCFGQKTGSGFYSYSKDKRGKSVKTPCAELANLTDSPAAQFSEDEIIARMMIPMINETLLCLDEGIVQSAAEADLALIYGLGFPPFRGGVFSYLEQMGLPKYIDWAANFSHLGPLYQVPSSVRLRIERGEHFYQHA</sequence>
<keyword evidence="7" id="KW-0560">Oxidoreductase</keyword>
<keyword evidence="10" id="KW-0413">Isomerase</keyword>
<dbReference type="InterPro" id="IPR001753">
    <property type="entry name" value="Enoyl-CoA_hydra/iso"/>
</dbReference>
<dbReference type="Pfam" id="PF00725">
    <property type="entry name" value="3HCDH"/>
    <property type="match status" value="1"/>
</dbReference>
<keyword evidence="6" id="KW-0442">Lipid degradation</keyword>
<dbReference type="PROSITE" id="PS00067">
    <property type="entry name" value="3HCDH"/>
    <property type="match status" value="1"/>
</dbReference>
<dbReference type="SUPFAM" id="SSF52096">
    <property type="entry name" value="ClpP/crotonase"/>
    <property type="match status" value="1"/>
</dbReference>
<keyword evidence="5" id="KW-0276">Fatty acid metabolism</keyword>
<organism evidence="16 17">
    <name type="scientific">Shewanella avicenniae</name>
    <dbReference type="NCBI Taxonomy" id="2814294"/>
    <lineage>
        <taxon>Bacteria</taxon>
        <taxon>Pseudomonadati</taxon>
        <taxon>Pseudomonadota</taxon>
        <taxon>Gammaproteobacteria</taxon>
        <taxon>Alteromonadales</taxon>
        <taxon>Shewanellaceae</taxon>
        <taxon>Shewanella</taxon>
    </lineage>
</organism>
<dbReference type="InterPro" id="IPR050136">
    <property type="entry name" value="FA_oxidation_alpha_subunit"/>
</dbReference>
<keyword evidence="8" id="KW-0520">NAD</keyword>
<gene>
    <name evidence="16" type="primary">fadB</name>
    <name evidence="16" type="ORF">JYB87_00050</name>
</gene>
<evidence type="ECO:0000256" key="3">
    <source>
        <dbReference type="ARBA" id="ARBA00008750"/>
    </source>
</evidence>
<feature type="domain" description="3-hydroxyacyl-CoA dehydrogenase NAD binding" evidence="15">
    <location>
        <begin position="317"/>
        <end position="495"/>
    </location>
</feature>
<keyword evidence="17" id="KW-1185">Reference proteome</keyword>
<evidence type="ECO:0000313" key="16">
    <source>
        <dbReference type="EMBL" id="QSX33701.1"/>
    </source>
</evidence>
<evidence type="ECO:0000256" key="6">
    <source>
        <dbReference type="ARBA" id="ARBA00022963"/>
    </source>
</evidence>
<dbReference type="InterPro" id="IPR008927">
    <property type="entry name" value="6-PGluconate_DH-like_C_sf"/>
</dbReference>